<dbReference type="EMBL" id="JAAAID010000931">
    <property type="protein sequence ID" value="KAG0012812.1"/>
    <property type="molecule type" value="Genomic_DNA"/>
</dbReference>
<feature type="region of interest" description="Disordered" evidence="1">
    <location>
        <begin position="1"/>
        <end position="97"/>
    </location>
</feature>
<dbReference type="InterPro" id="IPR052807">
    <property type="entry name" value="Mito_transl_resp_regulator"/>
</dbReference>
<organism evidence="2 3">
    <name type="scientific">Entomortierella chlamydospora</name>
    <dbReference type="NCBI Taxonomy" id="101097"/>
    <lineage>
        <taxon>Eukaryota</taxon>
        <taxon>Fungi</taxon>
        <taxon>Fungi incertae sedis</taxon>
        <taxon>Mucoromycota</taxon>
        <taxon>Mortierellomycotina</taxon>
        <taxon>Mortierellomycetes</taxon>
        <taxon>Mortierellales</taxon>
        <taxon>Mortierellaceae</taxon>
        <taxon>Entomortierella</taxon>
    </lineage>
</organism>
<protein>
    <submittedName>
        <fullName evidence="2">Nitric oxide associated protein 1</fullName>
    </submittedName>
</protein>
<name>A0A9P6MU12_9FUNG</name>
<reference evidence="2" key="1">
    <citation type="journal article" date="2020" name="Fungal Divers.">
        <title>Resolving the Mortierellaceae phylogeny through synthesis of multi-gene phylogenetics and phylogenomics.</title>
        <authorList>
            <person name="Vandepol N."/>
            <person name="Liber J."/>
            <person name="Desiro A."/>
            <person name="Na H."/>
            <person name="Kennedy M."/>
            <person name="Barry K."/>
            <person name="Grigoriev I.V."/>
            <person name="Miller A.N."/>
            <person name="O'Donnell K."/>
            <person name="Stajich J.E."/>
            <person name="Bonito G."/>
        </authorList>
    </citation>
    <scope>NUCLEOTIDE SEQUENCE</scope>
    <source>
        <strain evidence="2">NRRL 2769</strain>
    </source>
</reference>
<evidence type="ECO:0000256" key="1">
    <source>
        <dbReference type="SAM" id="MobiDB-lite"/>
    </source>
</evidence>
<dbReference type="SUPFAM" id="SSF52540">
    <property type="entry name" value="P-loop containing nucleoside triphosphate hydrolases"/>
    <property type="match status" value="1"/>
</dbReference>
<evidence type="ECO:0000313" key="2">
    <source>
        <dbReference type="EMBL" id="KAG0012812.1"/>
    </source>
</evidence>
<feature type="non-terminal residue" evidence="2">
    <location>
        <position position="686"/>
    </location>
</feature>
<evidence type="ECO:0000313" key="3">
    <source>
        <dbReference type="Proteomes" id="UP000703661"/>
    </source>
</evidence>
<keyword evidence="3" id="KW-1185">Reference proteome</keyword>
<feature type="compositionally biased region" description="Basic and acidic residues" evidence="1">
    <location>
        <begin position="49"/>
        <end position="63"/>
    </location>
</feature>
<gene>
    <name evidence="2" type="primary">NOA1</name>
    <name evidence="2" type="ORF">BGZ80_011502</name>
</gene>
<feature type="compositionally biased region" description="Polar residues" evidence="1">
    <location>
        <begin position="20"/>
        <end position="47"/>
    </location>
</feature>
<dbReference type="AlphaFoldDB" id="A0A9P6MU12"/>
<dbReference type="Gene3D" id="3.40.50.300">
    <property type="entry name" value="P-loop containing nucleotide triphosphate hydrolases"/>
    <property type="match status" value="1"/>
</dbReference>
<sequence>MKHQGQPGYLTRMTLEPSDPKTSPQNPTEPPTTNKPAFDSNATSMSHAQYEEHLKSLDPKILEEMGITAAPTGSTKAEDGKPRRKSPAPYATKEKEVGEEAIEETILLDRKPKIKPSTPPRIVCHRCHSLLHHSSPLGKLTGFPSVLFPSPPAPVPKHIATLKQSKTATVVLGPTPIIVVGNKFDIMPRDTQRHKLTRAIRKYFEDNGLAENVKSIHILSAKNPAGDEIRMLLKSIASSWHHHGRGNVVMVGAENVGKSQLLNAILRESGRWRPGDLEVMSQKQKEEQLERKKKLRALLASSSLDKGEDDGNDEDGEWDTMTGRDSVGKDLELYKVLYTERGLEKIKLYEATVSNVPGTTLEKIKIPLRVLRKFLGGDYKDIDSKWLMDTPGIRNSKGELTNWLTLDELKVSLPKRMLKPASFLLEEGKGARLHTSFDEDRPARITASGRERGSNPGAKLTVFTSLPLHITSTERADAFLQKTAEGELTILQPPFGSPERLKAFPGLAPALGGDLVVVNQPFSSQPATRIVQNWYETEDGERHLVSRTTPQPDPFSKLSNRFDSGLNSKHWDNDFNSRGLSRKVQEEARLQLAGQFGICDLVFSGVGWVMVSGKFRGEQQAVKLRVWTPKGVGAGVREICFVPELADNPLEKTAGGIRQNRKIFARLPNSSTGDKTTVEPKDVEGE</sequence>
<dbReference type="PANTHER" id="PTHR46406">
    <property type="entry name" value="NITRIC OXIDE-ASSOCIATED PROTEIN 1"/>
    <property type="match status" value="1"/>
</dbReference>
<comment type="caution">
    <text evidence="2">The sequence shown here is derived from an EMBL/GenBank/DDBJ whole genome shotgun (WGS) entry which is preliminary data.</text>
</comment>
<dbReference type="Proteomes" id="UP000703661">
    <property type="component" value="Unassembled WGS sequence"/>
</dbReference>
<dbReference type="InterPro" id="IPR027417">
    <property type="entry name" value="P-loop_NTPase"/>
</dbReference>
<dbReference type="PANTHER" id="PTHR46406:SF1">
    <property type="entry name" value="NITRIC OXIDE-ASSOCIATED PROTEIN 1"/>
    <property type="match status" value="1"/>
</dbReference>
<proteinExistence type="predicted"/>
<accession>A0A9P6MU12</accession>